<comment type="subcellular location">
    <subcellularLocation>
        <location evidence="8">Cell outer membrane</location>
        <topology evidence="8">Lipid-anchor</topology>
    </subcellularLocation>
</comment>
<protein>
    <submittedName>
        <fullName evidence="9">Efflux transporter, outer membrane factor (OMF) lipoprotein, NodT family</fullName>
    </submittedName>
</protein>
<evidence type="ECO:0000256" key="6">
    <source>
        <dbReference type="ARBA" id="ARBA00023237"/>
    </source>
</evidence>
<dbReference type="NCBIfam" id="TIGR01845">
    <property type="entry name" value="outer_NodT"/>
    <property type="match status" value="1"/>
</dbReference>
<proteinExistence type="inferred from homology"/>
<evidence type="ECO:0000313" key="9">
    <source>
        <dbReference type="EMBL" id="SDR01967.1"/>
    </source>
</evidence>
<keyword evidence="10" id="KW-1185">Reference proteome</keyword>
<keyword evidence="4 8" id="KW-0472">Membrane</keyword>
<keyword evidence="5 8" id="KW-0564">Palmitate</keyword>
<organism evidence="9 10">
    <name type="scientific">Pseudomonas moorei</name>
    <dbReference type="NCBI Taxonomy" id="395599"/>
    <lineage>
        <taxon>Bacteria</taxon>
        <taxon>Pseudomonadati</taxon>
        <taxon>Pseudomonadota</taxon>
        <taxon>Gammaproteobacteria</taxon>
        <taxon>Pseudomonadales</taxon>
        <taxon>Pseudomonadaceae</taxon>
        <taxon>Pseudomonas</taxon>
    </lineage>
</organism>
<gene>
    <name evidence="9" type="ORF">SAMN04490195_2779</name>
</gene>
<dbReference type="EMBL" id="FNKJ01000003">
    <property type="protein sequence ID" value="SDR01967.1"/>
    <property type="molecule type" value="Genomic_DNA"/>
</dbReference>
<evidence type="ECO:0000256" key="1">
    <source>
        <dbReference type="ARBA" id="ARBA00007613"/>
    </source>
</evidence>
<dbReference type="GO" id="GO:0009279">
    <property type="term" value="C:cell outer membrane"/>
    <property type="evidence" value="ECO:0007669"/>
    <property type="project" value="UniProtKB-SubCell"/>
</dbReference>
<dbReference type="Proteomes" id="UP000199570">
    <property type="component" value="Unassembled WGS sequence"/>
</dbReference>
<dbReference type="GO" id="GO:0015562">
    <property type="term" value="F:efflux transmembrane transporter activity"/>
    <property type="evidence" value="ECO:0007669"/>
    <property type="project" value="InterPro"/>
</dbReference>
<dbReference type="PANTHER" id="PTHR30203:SF33">
    <property type="entry name" value="BLR4455 PROTEIN"/>
    <property type="match status" value="1"/>
</dbReference>
<dbReference type="Gene3D" id="1.20.1600.10">
    <property type="entry name" value="Outer membrane efflux proteins (OEP)"/>
    <property type="match status" value="1"/>
</dbReference>
<evidence type="ECO:0000256" key="4">
    <source>
        <dbReference type="ARBA" id="ARBA00023136"/>
    </source>
</evidence>
<dbReference type="PANTHER" id="PTHR30203">
    <property type="entry name" value="OUTER MEMBRANE CATION EFFLUX PROTEIN"/>
    <property type="match status" value="1"/>
</dbReference>
<dbReference type="OrthoDB" id="9770517at2"/>
<evidence type="ECO:0000256" key="2">
    <source>
        <dbReference type="ARBA" id="ARBA00022452"/>
    </source>
</evidence>
<dbReference type="InterPro" id="IPR003423">
    <property type="entry name" value="OMP_efflux"/>
</dbReference>
<dbReference type="PROSITE" id="PS51257">
    <property type="entry name" value="PROKAR_LIPOPROTEIN"/>
    <property type="match status" value="1"/>
</dbReference>
<dbReference type="AlphaFoldDB" id="A0A1H1FM35"/>
<evidence type="ECO:0000256" key="5">
    <source>
        <dbReference type="ARBA" id="ARBA00023139"/>
    </source>
</evidence>
<evidence type="ECO:0000256" key="8">
    <source>
        <dbReference type="RuleBase" id="RU362097"/>
    </source>
</evidence>
<evidence type="ECO:0000313" key="10">
    <source>
        <dbReference type="Proteomes" id="UP000199570"/>
    </source>
</evidence>
<dbReference type="RefSeq" id="WP_090322509.1">
    <property type="nucleotide sequence ID" value="NZ_FNKJ01000003.1"/>
</dbReference>
<dbReference type="InterPro" id="IPR010131">
    <property type="entry name" value="MdtP/NodT-like"/>
</dbReference>
<name>A0A1H1FM35_9PSED</name>
<dbReference type="SUPFAM" id="SSF56954">
    <property type="entry name" value="Outer membrane efflux proteins (OEP)"/>
    <property type="match status" value="1"/>
</dbReference>
<comment type="similarity">
    <text evidence="1 8">Belongs to the outer membrane factor (OMF) (TC 1.B.17) family.</text>
</comment>
<evidence type="ECO:0000256" key="7">
    <source>
        <dbReference type="ARBA" id="ARBA00023288"/>
    </source>
</evidence>
<sequence>MMDRPGRLGRVGSGCLVLSLLVLSSACMVGPDFTRPAAPRQEAYLRESTPAAVEAEGQVQRFVPGGEVTPDWWRFFQSAPLDALVRQAISDNMTLQAAQARLRQSQDTLMAGYGVFYPQLDARFGASRQRSTLAQQGLTNTGSIFNVLTLSGTISYTFDVFGGERRAIEGLQAQVENQTWLTQAAYLTLTANVVNTAIARAAYAAQIEATQQLIELQRQQLQSTEVQVRSGTSPYSATLSLQSLIASNEALLPALQQKVSQAEHLLATLEGVMPADARLPDIRLTGLSLPENLPVSLPSVLVRQRPDILSAEALLHQASADIGVATAAMFPSFSLTGTYGTAGSSTGSLFSSAGRFWSVGPSVDIPLFEGGRLWYGRQAAIDAYQQASANYRQVVLESFAQVADVLKALEYDAQVLQKQAEAQATAQEALRLLQANYRSGLVTYLELLVADVQLHQVNIAYLQALAQRHQDTVALFVALGGGWWNRPDAGAGGPAP</sequence>
<dbReference type="Pfam" id="PF02321">
    <property type="entry name" value="OEP"/>
    <property type="match status" value="2"/>
</dbReference>
<keyword evidence="6" id="KW-0998">Cell outer membrane</keyword>
<reference evidence="10" key="1">
    <citation type="submission" date="2016-10" db="EMBL/GenBank/DDBJ databases">
        <authorList>
            <person name="Varghese N."/>
            <person name="Submissions S."/>
        </authorList>
    </citation>
    <scope>NUCLEOTIDE SEQUENCE [LARGE SCALE GENOMIC DNA]</scope>
    <source>
        <strain evidence="10">BS3775</strain>
    </source>
</reference>
<evidence type="ECO:0000256" key="3">
    <source>
        <dbReference type="ARBA" id="ARBA00022692"/>
    </source>
</evidence>
<keyword evidence="3 8" id="KW-0812">Transmembrane</keyword>
<dbReference type="Gene3D" id="2.20.200.10">
    <property type="entry name" value="Outer membrane efflux proteins (OEP)"/>
    <property type="match status" value="1"/>
</dbReference>
<keyword evidence="2 8" id="KW-1134">Transmembrane beta strand</keyword>
<accession>A0A1H1FM35</accession>
<keyword evidence="7 8" id="KW-0449">Lipoprotein</keyword>